<reference evidence="1 2" key="1">
    <citation type="submission" date="2014-04" db="EMBL/GenBank/DDBJ databases">
        <authorList>
            <consortium name="DOE Joint Genome Institute"/>
            <person name="Kuo A."/>
            <person name="Gay G."/>
            <person name="Dore J."/>
            <person name="Kohler A."/>
            <person name="Nagy L.G."/>
            <person name="Floudas D."/>
            <person name="Copeland A."/>
            <person name="Barry K.W."/>
            <person name="Cichocki N."/>
            <person name="Veneault-Fourrey C."/>
            <person name="LaButti K."/>
            <person name="Lindquist E.A."/>
            <person name="Lipzen A."/>
            <person name="Lundell T."/>
            <person name="Morin E."/>
            <person name="Murat C."/>
            <person name="Sun H."/>
            <person name="Tunlid A."/>
            <person name="Henrissat B."/>
            <person name="Grigoriev I.V."/>
            <person name="Hibbett D.S."/>
            <person name="Martin F."/>
            <person name="Nordberg H.P."/>
            <person name="Cantor M.N."/>
            <person name="Hua S.X."/>
        </authorList>
    </citation>
    <scope>NUCLEOTIDE SEQUENCE [LARGE SCALE GENOMIC DNA]</scope>
    <source>
        <strain evidence="2">h7</strain>
    </source>
</reference>
<accession>A0A0C3BKX2</accession>
<gene>
    <name evidence="1" type="ORF">M413DRAFT_31062</name>
</gene>
<proteinExistence type="predicted"/>
<dbReference type="HOGENOM" id="CLU_012770_0_0_1"/>
<sequence>MSILKRLRDALQLRPHHDEALGEPQFPIPSRRFRRLFGSTSRSNQRKTPPIIPPLDVQSTFWPSLLDVTSSTLAPAKTTAQGDEMTDFPTTGAVSSIRRFVRVFRSKSRSKPRELPHIIRPVTPQSTFWSSFSDVTSAILTSAQSTGRFPHTHDDDVANVSTTGAKVSSQFPRLRRIPVQPLRAQSTFHAPLLDLSSDSLPASGFLGDNFYAEDTNASYDSLTGTMASFAISPLNILRHGLSTDSLDDVASTEFMDYPPSNEDGDAEDVSIPQTAPILKLPNELLCQIMTFLLSTEPLCEPSHLLLLAPRHVCKSLRNAAEQEISMTLNASHVLFDKRKRFSHRRSSWRGNLELRRWFKRRSAFQHYRQAVSLQVDMRGPCELDRGLLNDFVGALPNCRQARVEFHGPGGALETLTTFAVPPSQIQSFSWISATLGIHEPIPLDNFPWRVLVNDLPWSQLTHLSLDCPLSDLDAYEVLSNGCATFKSVTLKLTNEITEANGNPILKKYLSGDPVALPTLRSLTIDTNVPVKRFLSKLLLSALEHLDMKSHVYDGQEDEGSPLLNQHLNVPWTQLRSLSLSNEDNGARRRCPVTAILMECSQLQRFQWDGPSDTLETFAAVLSFRMSKQLEELVIKSSPRRCELLLEKLLYDGNAIRRINTSYLMNLTDFSQMNASAPRWTHITVCRAITLSDLSEILINATNLIKAVFHIIEGGIPLTSTIHSPLLQQLEILTDIRTPSLWERLYTPQIRTVQIAFGGVPVLFNPTQVLDDMAPFVQRYPNLPSPLIRPEQTSSPYDLLT</sequence>
<dbReference type="AlphaFoldDB" id="A0A0C3BKX2"/>
<organism evidence="1 2">
    <name type="scientific">Hebeloma cylindrosporum</name>
    <dbReference type="NCBI Taxonomy" id="76867"/>
    <lineage>
        <taxon>Eukaryota</taxon>
        <taxon>Fungi</taxon>
        <taxon>Dikarya</taxon>
        <taxon>Basidiomycota</taxon>
        <taxon>Agaricomycotina</taxon>
        <taxon>Agaricomycetes</taxon>
        <taxon>Agaricomycetidae</taxon>
        <taxon>Agaricales</taxon>
        <taxon>Agaricineae</taxon>
        <taxon>Hymenogastraceae</taxon>
        <taxon>Hebeloma</taxon>
    </lineage>
</organism>
<dbReference type="Gene3D" id="3.80.10.10">
    <property type="entry name" value="Ribonuclease Inhibitor"/>
    <property type="match status" value="1"/>
</dbReference>
<evidence type="ECO:0008006" key="3">
    <source>
        <dbReference type="Google" id="ProtNLM"/>
    </source>
</evidence>
<keyword evidence="2" id="KW-1185">Reference proteome</keyword>
<name>A0A0C3BKX2_HEBCY</name>
<dbReference type="Proteomes" id="UP000053424">
    <property type="component" value="Unassembled WGS sequence"/>
</dbReference>
<dbReference type="InterPro" id="IPR032675">
    <property type="entry name" value="LRR_dom_sf"/>
</dbReference>
<evidence type="ECO:0000313" key="2">
    <source>
        <dbReference type="Proteomes" id="UP000053424"/>
    </source>
</evidence>
<reference evidence="2" key="2">
    <citation type="submission" date="2015-01" db="EMBL/GenBank/DDBJ databases">
        <title>Evolutionary Origins and Diversification of the Mycorrhizal Mutualists.</title>
        <authorList>
            <consortium name="DOE Joint Genome Institute"/>
            <consortium name="Mycorrhizal Genomics Consortium"/>
            <person name="Kohler A."/>
            <person name="Kuo A."/>
            <person name="Nagy L.G."/>
            <person name="Floudas D."/>
            <person name="Copeland A."/>
            <person name="Barry K.W."/>
            <person name="Cichocki N."/>
            <person name="Veneault-Fourrey C."/>
            <person name="LaButti K."/>
            <person name="Lindquist E.A."/>
            <person name="Lipzen A."/>
            <person name="Lundell T."/>
            <person name="Morin E."/>
            <person name="Murat C."/>
            <person name="Riley R."/>
            <person name="Ohm R."/>
            <person name="Sun H."/>
            <person name="Tunlid A."/>
            <person name="Henrissat B."/>
            <person name="Grigoriev I.V."/>
            <person name="Hibbett D.S."/>
            <person name="Martin F."/>
        </authorList>
    </citation>
    <scope>NUCLEOTIDE SEQUENCE [LARGE SCALE GENOMIC DNA]</scope>
    <source>
        <strain evidence="2">h7</strain>
    </source>
</reference>
<protein>
    <recommendedName>
        <fullName evidence="3">F-box domain-containing protein</fullName>
    </recommendedName>
</protein>
<dbReference type="OrthoDB" id="3128006at2759"/>
<dbReference type="EMBL" id="KN831798">
    <property type="protein sequence ID" value="KIM37370.1"/>
    <property type="molecule type" value="Genomic_DNA"/>
</dbReference>
<evidence type="ECO:0000313" key="1">
    <source>
        <dbReference type="EMBL" id="KIM37370.1"/>
    </source>
</evidence>